<evidence type="ECO:0000256" key="2">
    <source>
        <dbReference type="ARBA" id="ARBA00022722"/>
    </source>
</evidence>
<dbReference type="SMART" id="SM00990">
    <property type="entry name" value="VRR_NUC"/>
    <property type="match status" value="1"/>
</dbReference>
<dbReference type="GO" id="GO:0016788">
    <property type="term" value="F:hydrolase activity, acting on ester bonds"/>
    <property type="evidence" value="ECO:0007669"/>
    <property type="project" value="InterPro"/>
</dbReference>
<dbReference type="EMBL" id="KT321316">
    <property type="protein sequence ID" value="ALA45462.1"/>
    <property type="molecule type" value="Genomic_DNA"/>
</dbReference>
<evidence type="ECO:0000313" key="6">
    <source>
        <dbReference type="Proteomes" id="UP000201646"/>
    </source>
</evidence>
<evidence type="ECO:0000259" key="4">
    <source>
        <dbReference type="SMART" id="SM00990"/>
    </source>
</evidence>
<dbReference type="RefSeq" id="YP_009226426.1">
    <property type="nucleotide sequence ID" value="NC_029106.1"/>
</dbReference>
<dbReference type="Gene3D" id="3.40.1350.10">
    <property type="match status" value="1"/>
</dbReference>
<dbReference type="Proteomes" id="UP000201646">
    <property type="component" value="Segment"/>
</dbReference>
<dbReference type="GO" id="GO:0003676">
    <property type="term" value="F:nucleic acid binding"/>
    <property type="evidence" value="ECO:0007669"/>
    <property type="project" value="InterPro"/>
</dbReference>
<comment type="cofactor">
    <cofactor evidence="1">
        <name>Mg(2+)</name>
        <dbReference type="ChEBI" id="CHEBI:18420"/>
    </cofactor>
</comment>
<proteinExistence type="predicted"/>
<dbReference type="KEGG" id="vg:26798891"/>
<keyword evidence="3" id="KW-0378">Hydrolase</keyword>
<evidence type="ECO:0000256" key="3">
    <source>
        <dbReference type="ARBA" id="ARBA00022801"/>
    </source>
</evidence>
<dbReference type="GeneID" id="26798891"/>
<sequence length="97" mass="11248">MKEYTDPNPLERDFQAWLIKYAKRRGWLAQKLVSQSANGWPDVLLLRAGRVILIEAKTPLGELSGNQRIRHREILAHGGEVYCFNHDDRVAVMRLLH</sequence>
<gene>
    <name evidence="5" type="ORF">ADP64_000008</name>
</gene>
<evidence type="ECO:0000256" key="1">
    <source>
        <dbReference type="ARBA" id="ARBA00001946"/>
    </source>
</evidence>
<reference evidence="5" key="1">
    <citation type="submission" date="2015-09" db="EMBL/GenBank/DDBJ databases">
        <authorList>
            <person name="Zhao X."/>
        </authorList>
    </citation>
    <scope>NUCLEOTIDE SEQUENCE</scope>
</reference>
<evidence type="ECO:0000313" key="5">
    <source>
        <dbReference type="EMBL" id="ALA45462.1"/>
    </source>
</evidence>
<keyword evidence="6" id="KW-1185">Reference proteome</keyword>
<keyword evidence="2" id="KW-0540">Nuclease</keyword>
<accession>A0A0K2FHA5</accession>
<dbReference type="GO" id="GO:0004518">
    <property type="term" value="F:nuclease activity"/>
    <property type="evidence" value="ECO:0007669"/>
    <property type="project" value="UniProtKB-KW"/>
</dbReference>
<protein>
    <recommendedName>
        <fullName evidence="4">VRR-NUC domain-containing protein</fullName>
    </recommendedName>
</protein>
<name>A0A0K2FHA5_9CAUD</name>
<feature type="domain" description="VRR-NUC" evidence="4">
    <location>
        <begin position="1"/>
        <end position="88"/>
    </location>
</feature>
<dbReference type="InterPro" id="IPR014883">
    <property type="entry name" value="VRR_NUC"/>
</dbReference>
<dbReference type="InterPro" id="IPR011856">
    <property type="entry name" value="tRNA_endonuc-like_dom_sf"/>
</dbReference>
<organism evidence="5 6">
    <name type="scientific">Achromobacter phage phiAxp-2</name>
    <dbReference type="NCBI Taxonomy" id="1664246"/>
    <lineage>
        <taxon>Viruses</taxon>
        <taxon>Duplodnaviria</taxon>
        <taxon>Heunggongvirae</taxon>
        <taxon>Uroviricota</taxon>
        <taxon>Caudoviricetes</taxon>
        <taxon>Casjensviridae</taxon>
        <taxon>Fengtaivirus</taxon>
        <taxon>Fengtaivirus Axp2</taxon>
    </lineage>
</organism>